<evidence type="ECO:0000256" key="7">
    <source>
        <dbReference type="SAM" id="MobiDB-lite"/>
    </source>
</evidence>
<dbReference type="SUPFAM" id="SSF50630">
    <property type="entry name" value="Acid proteases"/>
    <property type="match status" value="1"/>
</dbReference>
<name>A0A4U6XIW2_9PEZI</name>
<dbReference type="PRINTS" id="PR00792">
    <property type="entry name" value="PEPSIN"/>
</dbReference>
<dbReference type="Proteomes" id="UP000310108">
    <property type="component" value="Unassembled WGS sequence"/>
</dbReference>
<dbReference type="InterPro" id="IPR001461">
    <property type="entry name" value="Aspartic_peptidase_A1"/>
</dbReference>
<dbReference type="GO" id="GO:0004190">
    <property type="term" value="F:aspartic-type endopeptidase activity"/>
    <property type="evidence" value="ECO:0007669"/>
    <property type="project" value="UniProtKB-KW"/>
</dbReference>
<evidence type="ECO:0000256" key="6">
    <source>
        <dbReference type="RuleBase" id="RU000454"/>
    </source>
</evidence>
<accession>A0A4U6XIW2</accession>
<evidence type="ECO:0000256" key="2">
    <source>
        <dbReference type="ARBA" id="ARBA00022670"/>
    </source>
</evidence>
<dbReference type="PANTHER" id="PTHR47966">
    <property type="entry name" value="BETA-SITE APP-CLEAVING ENZYME, ISOFORM A-RELATED"/>
    <property type="match status" value="1"/>
</dbReference>
<comment type="similarity">
    <text evidence="1 6">Belongs to the peptidase A1 family.</text>
</comment>
<dbReference type="AlphaFoldDB" id="A0A4U6XIW2"/>
<dbReference type="Pfam" id="PF00026">
    <property type="entry name" value="Asp"/>
    <property type="match status" value="1"/>
</dbReference>
<protein>
    <submittedName>
        <fullName evidence="9">Endothiapepsin</fullName>
    </submittedName>
</protein>
<dbReference type="PROSITE" id="PS51767">
    <property type="entry name" value="PEPTIDASE_A1"/>
    <property type="match status" value="1"/>
</dbReference>
<sequence>PLHDVQPSTYNSPCSTNHRQAQSKPHDASEPLSMLCVVWGCDRQPGDCAMFPLGRWYPASGNLVPDLTMPNLTATPSIAYSDSSSSSGIVYTDTVNVGGLTVTSQAVEAASTVSASFTSKSALDGLLGLGFSNINAVRPTQQTTFFDTAKSKLDAPLFTVDLKHNKAGKYNFGYIDSLAHTGAITYTPVNSASGWWQFNSTGYQVGSNSFVAGSVTGIADTGTTLLLLPSSIVTAYYSKITGASYDSSQGAYTFPCSSAVPSFTFGVGSARVTIPGSYLNYAPISATTCFGGLQSNAGIGISIYGDVALKAAFVVFNGGTKQLGWAAKTLS</sequence>
<keyword evidence="4 6" id="KW-0378">Hydrolase</keyword>
<evidence type="ECO:0000313" key="9">
    <source>
        <dbReference type="EMBL" id="TKW55751.1"/>
    </source>
</evidence>
<dbReference type="GO" id="GO:0006508">
    <property type="term" value="P:proteolysis"/>
    <property type="evidence" value="ECO:0007669"/>
    <property type="project" value="UniProtKB-KW"/>
</dbReference>
<dbReference type="InterPro" id="IPR033121">
    <property type="entry name" value="PEPTIDASE_A1"/>
</dbReference>
<feature type="non-terminal residue" evidence="9">
    <location>
        <position position="1"/>
    </location>
</feature>
<evidence type="ECO:0000256" key="5">
    <source>
        <dbReference type="PIRSR" id="PIRSR601461-2"/>
    </source>
</evidence>
<keyword evidence="2 6" id="KW-0645">Protease</keyword>
<evidence type="ECO:0000256" key="1">
    <source>
        <dbReference type="ARBA" id="ARBA00007447"/>
    </source>
</evidence>
<dbReference type="STRING" id="1306861.A0A4U6XIW2"/>
<evidence type="ECO:0000256" key="4">
    <source>
        <dbReference type="ARBA" id="ARBA00022801"/>
    </source>
</evidence>
<dbReference type="PROSITE" id="PS00141">
    <property type="entry name" value="ASP_PROTEASE"/>
    <property type="match status" value="1"/>
</dbReference>
<dbReference type="InterPro" id="IPR021109">
    <property type="entry name" value="Peptidase_aspartic_dom_sf"/>
</dbReference>
<dbReference type="Gene3D" id="2.40.70.10">
    <property type="entry name" value="Acid Proteases"/>
    <property type="match status" value="2"/>
</dbReference>
<evidence type="ECO:0000259" key="8">
    <source>
        <dbReference type="PROSITE" id="PS51767"/>
    </source>
</evidence>
<feature type="domain" description="Peptidase A1" evidence="8">
    <location>
        <begin position="1"/>
        <end position="326"/>
    </location>
</feature>
<comment type="caution">
    <text evidence="9">The sequence shown here is derived from an EMBL/GenBank/DDBJ whole genome shotgun (WGS) entry which is preliminary data.</text>
</comment>
<keyword evidence="10" id="KW-1185">Reference proteome</keyword>
<keyword evidence="5" id="KW-1015">Disulfide bond</keyword>
<feature type="compositionally biased region" description="Polar residues" evidence="7">
    <location>
        <begin position="1"/>
        <end position="23"/>
    </location>
</feature>
<organism evidence="9 10">
    <name type="scientific">Colletotrichum tanaceti</name>
    <dbReference type="NCBI Taxonomy" id="1306861"/>
    <lineage>
        <taxon>Eukaryota</taxon>
        <taxon>Fungi</taxon>
        <taxon>Dikarya</taxon>
        <taxon>Ascomycota</taxon>
        <taxon>Pezizomycotina</taxon>
        <taxon>Sordariomycetes</taxon>
        <taxon>Hypocreomycetidae</taxon>
        <taxon>Glomerellales</taxon>
        <taxon>Glomerellaceae</taxon>
        <taxon>Colletotrichum</taxon>
        <taxon>Colletotrichum destructivum species complex</taxon>
    </lineage>
</organism>
<evidence type="ECO:0000313" key="10">
    <source>
        <dbReference type="Proteomes" id="UP000310108"/>
    </source>
</evidence>
<feature type="disulfide bond" evidence="5">
    <location>
        <begin position="256"/>
        <end position="289"/>
    </location>
</feature>
<reference evidence="9 10" key="1">
    <citation type="journal article" date="2019" name="PLoS ONE">
        <title>Comparative genome analysis indicates high evolutionary potential of pathogenicity genes in Colletotrichum tanaceti.</title>
        <authorList>
            <person name="Lelwala R.V."/>
            <person name="Korhonen P.K."/>
            <person name="Young N.D."/>
            <person name="Scott J.B."/>
            <person name="Ades P.A."/>
            <person name="Gasser R.B."/>
            <person name="Taylor P.W.J."/>
        </authorList>
    </citation>
    <scope>NUCLEOTIDE SEQUENCE [LARGE SCALE GENOMIC DNA]</scope>
    <source>
        <strain evidence="9">BRIP57314</strain>
    </source>
</reference>
<dbReference type="InterPro" id="IPR034163">
    <property type="entry name" value="Aspergillopepsin-like_cat_dom"/>
</dbReference>
<dbReference type="EMBL" id="PJEX01000088">
    <property type="protein sequence ID" value="TKW55751.1"/>
    <property type="molecule type" value="Genomic_DNA"/>
</dbReference>
<proteinExistence type="inferred from homology"/>
<evidence type="ECO:0000256" key="3">
    <source>
        <dbReference type="ARBA" id="ARBA00022750"/>
    </source>
</evidence>
<keyword evidence="3 6" id="KW-0064">Aspartyl protease</keyword>
<dbReference type="InterPro" id="IPR001969">
    <property type="entry name" value="Aspartic_peptidase_AS"/>
</dbReference>
<dbReference type="PANTHER" id="PTHR47966:SF2">
    <property type="entry name" value="ASPERGILLOPEPSIN-1-RELATED"/>
    <property type="match status" value="1"/>
</dbReference>
<dbReference type="CDD" id="cd06097">
    <property type="entry name" value="Aspergillopepsin_like"/>
    <property type="match status" value="1"/>
</dbReference>
<dbReference type="FunFam" id="2.40.70.10:FF:000024">
    <property type="entry name" value="Endothiapepsin"/>
    <property type="match status" value="1"/>
</dbReference>
<gene>
    <name evidence="9" type="primary">EAPA</name>
    <name evidence="9" type="ORF">CTA1_10652</name>
</gene>
<feature type="region of interest" description="Disordered" evidence="7">
    <location>
        <begin position="1"/>
        <end position="26"/>
    </location>
</feature>